<dbReference type="SUPFAM" id="SSF53067">
    <property type="entry name" value="Actin-like ATPase domain"/>
    <property type="match status" value="1"/>
</dbReference>
<dbReference type="Pfam" id="PF17651">
    <property type="entry name" value="Raco_middle"/>
    <property type="match status" value="1"/>
</dbReference>
<dbReference type="Gene3D" id="3.30.420.480">
    <property type="entry name" value="Domain of unknown function (DUF4445)"/>
    <property type="match status" value="1"/>
</dbReference>
<proteinExistence type="predicted"/>
<dbReference type="SUPFAM" id="SSF54292">
    <property type="entry name" value="2Fe-2S ferredoxin-like"/>
    <property type="match status" value="1"/>
</dbReference>
<dbReference type="PANTHER" id="PTHR42895:SF1">
    <property type="entry name" value="IRON-SULFUR CLUSTER PROTEIN"/>
    <property type="match status" value="1"/>
</dbReference>
<sequence>MVENIKVAIEPGGKHIFVEPGTFLLDALLKSGSPMQTACGGRGTCGKCRVRVRGDTGFPDEKERHHLTAADLSKGFRLSCCRLLYSDVKVELPDGEGCLPDGCRDKAGFVVRPFFSKLAVAIDIGTTTIKMEIINLPERESLASHSALNPQRVFGHDVMSRIHAARHPESSGQMTGALRNTVTQMILQSLAKIDAQPRDVVRIVISANTVMLHFFFGMDVRGLGKYPYTPESLGATIGWAVQYGLDDFGKTPVLGFPAISAYLGGDLVSGLLSTGVHWSTRNTILIDIGTNSEIILATPNGLLATSCAAGPALEGMNIEYGMTASSGAISGFEILDEIRLNVMGGVSEPSGLCGSGIVELTAELLRTRVVDRTGKMEMPVNSLLPSDILERLRIHRETLAFFLTESVCFTQKDVRQVQLAKAAILAGQKILREKAGLSLDEIESVVIAGEFGRHLNPEHLIRLGMMEPLSHAVFSFVGNSSLKGAEIIAFNPEQMEEARKIASRVEAFPLAMLDRYEQLFIESLEFPDMGTQ</sequence>
<dbReference type="InterPro" id="IPR041414">
    <property type="entry name" value="Raco-like_middle"/>
</dbReference>
<dbReference type="Pfam" id="PF00111">
    <property type="entry name" value="Fer2"/>
    <property type="match status" value="1"/>
</dbReference>
<dbReference type="InterPro" id="IPR036010">
    <property type="entry name" value="2Fe-2S_ferredoxin-like_sf"/>
</dbReference>
<name>D3JWV3_9BACT</name>
<accession>D3JWV3</accession>
<feature type="domain" description="2Fe-2S ferredoxin-type" evidence="1">
    <location>
        <begin position="3"/>
        <end position="96"/>
    </location>
</feature>
<dbReference type="PROSITE" id="PS51085">
    <property type="entry name" value="2FE2S_FER_2"/>
    <property type="match status" value="1"/>
</dbReference>
<dbReference type="GO" id="GO:0051536">
    <property type="term" value="F:iron-sulfur cluster binding"/>
    <property type="evidence" value="ECO:0007669"/>
    <property type="project" value="InterPro"/>
</dbReference>
<dbReference type="InterPro" id="IPR052911">
    <property type="entry name" value="Corrinoid_activation_enz"/>
</dbReference>
<dbReference type="AlphaFoldDB" id="D3JWV3"/>
<dbReference type="InterPro" id="IPR042259">
    <property type="entry name" value="Raco-like_middle_sf"/>
</dbReference>
<dbReference type="CDD" id="cd00207">
    <property type="entry name" value="fer2"/>
    <property type="match status" value="1"/>
</dbReference>
<dbReference type="Pfam" id="PF14574">
    <property type="entry name" value="RACo_C_ter"/>
    <property type="match status" value="1"/>
</dbReference>
<dbReference type="EMBL" id="GU324300">
    <property type="protein sequence ID" value="ADB92523.1"/>
    <property type="molecule type" value="Genomic_DNA"/>
</dbReference>
<dbReference type="InterPro" id="IPR001041">
    <property type="entry name" value="2Fe-2S_ferredoxin-type"/>
</dbReference>
<organism evidence="2">
    <name type="scientific">Desulfotignum phosphitoxidans</name>
    <dbReference type="NCBI Taxonomy" id="190898"/>
    <lineage>
        <taxon>Bacteria</taxon>
        <taxon>Pseudomonadati</taxon>
        <taxon>Thermodesulfobacteriota</taxon>
        <taxon>Desulfobacteria</taxon>
        <taxon>Desulfobacterales</taxon>
        <taxon>Desulfobacteraceae</taxon>
        <taxon>Desulfotignum</taxon>
    </lineage>
</organism>
<protein>
    <submittedName>
        <fullName evidence="2">Putative ferredoxin</fullName>
    </submittedName>
</protein>
<dbReference type="PANTHER" id="PTHR42895">
    <property type="entry name" value="IRON-SULFUR CLUSTER-BINDING PROTEIN-RELATED"/>
    <property type="match status" value="1"/>
</dbReference>
<dbReference type="InterPro" id="IPR027980">
    <property type="entry name" value="RACo_C"/>
</dbReference>
<dbReference type="InterPro" id="IPR012675">
    <property type="entry name" value="Beta-grasp_dom_sf"/>
</dbReference>
<reference evidence="2" key="1">
    <citation type="journal article" date="2010" name="J. Bacteriol.">
        <title>Identification and heterologous expression of genes involved in anaerobic dissimilatory phosphite oxidation by Desulfotignum phosphitoxidans.</title>
        <authorList>
            <person name="Simeonova D.D."/>
            <person name="Wilson M.M."/>
            <person name="Metcalf W.W."/>
            <person name="Schink B."/>
        </authorList>
    </citation>
    <scope>NUCLEOTIDE SEQUENCE</scope>
    <source>
        <strain evidence="2">FiPS-3</strain>
    </source>
</reference>
<dbReference type="Gene3D" id="3.10.20.30">
    <property type="match status" value="1"/>
</dbReference>
<evidence type="ECO:0000259" key="1">
    <source>
        <dbReference type="PROSITE" id="PS51085"/>
    </source>
</evidence>
<evidence type="ECO:0000313" key="2">
    <source>
        <dbReference type="EMBL" id="ADB92523.1"/>
    </source>
</evidence>
<dbReference type="InterPro" id="IPR043129">
    <property type="entry name" value="ATPase_NBD"/>
</dbReference>